<organism evidence="1 2">
    <name type="scientific">Leersia perrieri</name>
    <dbReference type="NCBI Taxonomy" id="77586"/>
    <lineage>
        <taxon>Eukaryota</taxon>
        <taxon>Viridiplantae</taxon>
        <taxon>Streptophyta</taxon>
        <taxon>Embryophyta</taxon>
        <taxon>Tracheophyta</taxon>
        <taxon>Spermatophyta</taxon>
        <taxon>Magnoliopsida</taxon>
        <taxon>Liliopsida</taxon>
        <taxon>Poales</taxon>
        <taxon>Poaceae</taxon>
        <taxon>BOP clade</taxon>
        <taxon>Oryzoideae</taxon>
        <taxon>Oryzeae</taxon>
        <taxon>Oryzinae</taxon>
        <taxon>Leersia</taxon>
    </lineage>
</organism>
<proteinExistence type="predicted"/>
<keyword evidence="2" id="KW-1185">Reference proteome</keyword>
<protein>
    <submittedName>
        <fullName evidence="1">Uncharacterized protein</fullName>
    </submittedName>
</protein>
<accession>A0A0D9XRL9</accession>
<sequence>MALVSEVPVYYKPTNGGVDDMLVGLEHTLAFHYGKSSSGLLHCPLMQNFLHLPVMGRVTSGGSSNAKVTIAMAGHCTQTSYIVTLSSTILL</sequence>
<dbReference type="EnsemblPlants" id="LPERR11G09570.1">
    <property type="protein sequence ID" value="LPERR11G09570.1"/>
    <property type="gene ID" value="LPERR11G09570"/>
</dbReference>
<reference evidence="1" key="3">
    <citation type="submission" date="2015-04" db="UniProtKB">
        <authorList>
            <consortium name="EnsemblPlants"/>
        </authorList>
    </citation>
    <scope>IDENTIFICATION</scope>
</reference>
<reference evidence="2" key="2">
    <citation type="submission" date="2013-12" db="EMBL/GenBank/DDBJ databases">
        <authorList>
            <person name="Yu Y."/>
            <person name="Lee S."/>
            <person name="de Baynast K."/>
            <person name="Wissotski M."/>
            <person name="Liu L."/>
            <person name="Talag J."/>
            <person name="Goicoechea J."/>
            <person name="Angelova A."/>
            <person name="Jetty R."/>
            <person name="Kudrna D."/>
            <person name="Golser W."/>
            <person name="Rivera L."/>
            <person name="Zhang J."/>
            <person name="Wing R."/>
        </authorList>
    </citation>
    <scope>NUCLEOTIDE SEQUENCE</scope>
</reference>
<dbReference type="AlphaFoldDB" id="A0A0D9XRL9"/>
<evidence type="ECO:0000313" key="1">
    <source>
        <dbReference type="EnsemblPlants" id="LPERR11G09570.1"/>
    </source>
</evidence>
<dbReference type="Proteomes" id="UP000032180">
    <property type="component" value="Chromosome 11"/>
</dbReference>
<name>A0A0D9XRL9_9ORYZ</name>
<dbReference type="Gramene" id="LPERR11G09570.1">
    <property type="protein sequence ID" value="LPERR11G09570.1"/>
    <property type="gene ID" value="LPERR11G09570"/>
</dbReference>
<reference evidence="1 2" key="1">
    <citation type="submission" date="2012-08" db="EMBL/GenBank/DDBJ databases">
        <title>Oryza genome evolution.</title>
        <authorList>
            <person name="Wing R.A."/>
        </authorList>
    </citation>
    <scope>NUCLEOTIDE SEQUENCE</scope>
</reference>
<dbReference type="HOGENOM" id="CLU_2430249_0_0_1"/>
<evidence type="ECO:0000313" key="2">
    <source>
        <dbReference type="Proteomes" id="UP000032180"/>
    </source>
</evidence>